<reference evidence="1" key="1">
    <citation type="submission" date="2019-09" db="EMBL/GenBank/DDBJ databases">
        <title>Characterisation of the sponge microbiome using genome-centric metagenomics.</title>
        <authorList>
            <person name="Engelberts J.P."/>
            <person name="Robbins S.J."/>
            <person name="De Goeij J.M."/>
            <person name="Aranda M."/>
            <person name="Bell S.C."/>
            <person name="Webster N.S."/>
        </authorList>
    </citation>
    <scope>NUCLEOTIDE SEQUENCE</scope>
    <source>
        <strain evidence="1">SB0664_bin_27</strain>
    </source>
</reference>
<protein>
    <submittedName>
        <fullName evidence="1">Uncharacterized protein</fullName>
    </submittedName>
</protein>
<evidence type="ECO:0000313" key="1">
    <source>
        <dbReference type="EMBL" id="MXY95591.1"/>
    </source>
</evidence>
<organism evidence="1">
    <name type="scientific">Caldilineaceae bacterium SB0664_bin_27</name>
    <dbReference type="NCBI Taxonomy" id="2605260"/>
    <lineage>
        <taxon>Bacteria</taxon>
        <taxon>Bacillati</taxon>
        <taxon>Chloroflexota</taxon>
        <taxon>Caldilineae</taxon>
        <taxon>Caldilineales</taxon>
        <taxon>Caldilineaceae</taxon>
    </lineage>
</organism>
<sequence>MAQARVRDFLILIGHTWMCLDCRRKLLEHPEATLIGHKLSEFERERILKLTDSSYRTMMDLEAATGLTAEEVSLAVDHPRSRLRHLGTRVRG</sequence>
<dbReference type="AlphaFoldDB" id="A0A6B0YYQ6"/>
<proteinExistence type="predicted"/>
<dbReference type="EMBL" id="VXRG01000161">
    <property type="protein sequence ID" value="MXY95591.1"/>
    <property type="molecule type" value="Genomic_DNA"/>
</dbReference>
<accession>A0A6B0YYQ6</accession>
<gene>
    <name evidence="1" type="ORF">F4Y42_19310</name>
</gene>
<comment type="caution">
    <text evidence="1">The sequence shown here is derived from an EMBL/GenBank/DDBJ whole genome shotgun (WGS) entry which is preliminary data.</text>
</comment>
<name>A0A6B0YYQ6_9CHLR</name>